<feature type="chain" id="PRO_5006697485" description="Lipoprotein" evidence="1">
    <location>
        <begin position="21"/>
        <end position="81"/>
    </location>
</feature>
<name>A0A0T9T863_YERAE</name>
<dbReference type="OrthoDB" id="9980664at2"/>
<dbReference type="Proteomes" id="UP000040088">
    <property type="component" value="Unassembled WGS sequence"/>
</dbReference>
<accession>A0A0T9T863</accession>
<dbReference type="EMBL" id="CQEM01000002">
    <property type="protein sequence ID" value="CNK67445.1"/>
    <property type="molecule type" value="Genomic_DNA"/>
</dbReference>
<feature type="signal peptide" evidence="1">
    <location>
        <begin position="1"/>
        <end position="20"/>
    </location>
</feature>
<evidence type="ECO:0000313" key="2">
    <source>
        <dbReference type="EMBL" id="CNK67445.1"/>
    </source>
</evidence>
<organism evidence="2 3">
    <name type="scientific">Yersinia aleksiciae</name>
    <dbReference type="NCBI Taxonomy" id="263819"/>
    <lineage>
        <taxon>Bacteria</taxon>
        <taxon>Pseudomonadati</taxon>
        <taxon>Pseudomonadota</taxon>
        <taxon>Gammaproteobacteria</taxon>
        <taxon>Enterobacterales</taxon>
        <taxon>Yersiniaceae</taxon>
        <taxon>Yersinia</taxon>
    </lineage>
</organism>
<protein>
    <recommendedName>
        <fullName evidence="4">Lipoprotein</fullName>
    </recommendedName>
</protein>
<keyword evidence="1" id="KW-0732">Signal</keyword>
<evidence type="ECO:0000313" key="3">
    <source>
        <dbReference type="Proteomes" id="UP000040088"/>
    </source>
</evidence>
<gene>
    <name evidence="2" type="ORF">ERS008460_00528</name>
</gene>
<evidence type="ECO:0000256" key="1">
    <source>
        <dbReference type="SAM" id="SignalP"/>
    </source>
</evidence>
<reference evidence="3" key="1">
    <citation type="submission" date="2015-03" db="EMBL/GenBank/DDBJ databases">
        <authorList>
            <consortium name="Pathogen Informatics"/>
        </authorList>
    </citation>
    <scope>NUCLEOTIDE SEQUENCE [LARGE SCALE GENOMIC DNA]</scope>
    <source>
        <strain evidence="3">IP27925</strain>
    </source>
</reference>
<evidence type="ECO:0008006" key="4">
    <source>
        <dbReference type="Google" id="ProtNLM"/>
    </source>
</evidence>
<sequence>MKYRMLILFALLPLCAPTFACMHQGPSCYVHCREAYPKNLFLQFLCDLGGKAPAPHSATNQVVYNFTKTEPALQATNLLSI</sequence>
<proteinExistence type="predicted"/>
<dbReference type="AlphaFoldDB" id="A0A0T9T863"/>